<feature type="domain" description="HTH marR-type" evidence="1">
    <location>
        <begin position="12"/>
        <end position="148"/>
    </location>
</feature>
<dbReference type="Gene3D" id="1.10.10.10">
    <property type="entry name" value="Winged helix-like DNA-binding domain superfamily/Winged helix DNA-binding domain"/>
    <property type="match status" value="1"/>
</dbReference>
<organism evidence="2 3">
    <name type="scientific">Streptomyces flavalbus</name>
    <dbReference type="NCBI Taxonomy" id="2665155"/>
    <lineage>
        <taxon>Bacteria</taxon>
        <taxon>Bacillati</taxon>
        <taxon>Actinomycetota</taxon>
        <taxon>Actinomycetes</taxon>
        <taxon>Kitasatosporales</taxon>
        <taxon>Streptomycetaceae</taxon>
        <taxon>Streptomyces</taxon>
    </lineage>
</organism>
<dbReference type="PROSITE" id="PS50995">
    <property type="entry name" value="HTH_MARR_2"/>
    <property type="match status" value="1"/>
</dbReference>
<keyword evidence="3" id="KW-1185">Reference proteome</keyword>
<dbReference type="Proteomes" id="UP001597023">
    <property type="component" value="Unassembled WGS sequence"/>
</dbReference>
<evidence type="ECO:0000313" key="3">
    <source>
        <dbReference type="Proteomes" id="UP001597023"/>
    </source>
</evidence>
<dbReference type="SMART" id="SM00347">
    <property type="entry name" value="HTH_MARR"/>
    <property type="match status" value="1"/>
</dbReference>
<accession>A0ABW2WFY9</accession>
<dbReference type="InterPro" id="IPR036388">
    <property type="entry name" value="WH-like_DNA-bd_sf"/>
</dbReference>
<dbReference type="InterPro" id="IPR000835">
    <property type="entry name" value="HTH_MarR-typ"/>
</dbReference>
<dbReference type="RefSeq" id="WP_381611003.1">
    <property type="nucleotide sequence ID" value="NZ_JBHTEB010000001.1"/>
</dbReference>
<dbReference type="PANTHER" id="PTHR33164">
    <property type="entry name" value="TRANSCRIPTIONAL REGULATOR, MARR FAMILY"/>
    <property type="match status" value="1"/>
</dbReference>
<dbReference type="Pfam" id="PF01047">
    <property type="entry name" value="MarR"/>
    <property type="match status" value="1"/>
</dbReference>
<evidence type="ECO:0000313" key="2">
    <source>
        <dbReference type="EMBL" id="MFD0316409.1"/>
    </source>
</evidence>
<reference evidence="3" key="1">
    <citation type="journal article" date="2019" name="Int. J. Syst. Evol. Microbiol.">
        <title>The Global Catalogue of Microorganisms (GCM) 10K type strain sequencing project: providing services to taxonomists for standard genome sequencing and annotation.</title>
        <authorList>
            <consortium name="The Broad Institute Genomics Platform"/>
            <consortium name="The Broad Institute Genome Sequencing Center for Infectious Disease"/>
            <person name="Wu L."/>
            <person name="Ma J."/>
        </authorList>
    </citation>
    <scope>NUCLEOTIDE SEQUENCE [LARGE SCALE GENOMIC DNA]</scope>
    <source>
        <strain evidence="3">CGMCC 4.7400</strain>
    </source>
</reference>
<evidence type="ECO:0000259" key="1">
    <source>
        <dbReference type="PROSITE" id="PS50995"/>
    </source>
</evidence>
<protein>
    <submittedName>
        <fullName evidence="2">MarR family transcriptional regulator</fullName>
    </submittedName>
</protein>
<dbReference type="SUPFAM" id="SSF46785">
    <property type="entry name" value="Winged helix' DNA-binding domain"/>
    <property type="match status" value="1"/>
</dbReference>
<gene>
    <name evidence="2" type="ORF">ACFQZ6_19755</name>
</gene>
<proteinExistence type="predicted"/>
<name>A0ABW2WFY9_9ACTN</name>
<dbReference type="InterPro" id="IPR036390">
    <property type="entry name" value="WH_DNA-bd_sf"/>
</dbReference>
<sequence>MMKSRTRPAATPEETLYAMDRMIALAQFGQQDIAARFGLNVTDLTCLGLLFEARTAGDRLGAGELAARARLTTGAVTGVLNRLEKAGYIRREHDPSDRRRVWAVLEDAAQLRVCEVYGPLYERLGALFADYTDDEIAVLADWFTRARAAMRVSLDEIRLPRRA</sequence>
<dbReference type="EMBL" id="JBHTEB010000001">
    <property type="protein sequence ID" value="MFD0316409.1"/>
    <property type="molecule type" value="Genomic_DNA"/>
</dbReference>
<dbReference type="PANTHER" id="PTHR33164:SF106">
    <property type="entry name" value="TRANSCRIPTIONAL REGULATORY PROTEIN"/>
    <property type="match status" value="1"/>
</dbReference>
<comment type="caution">
    <text evidence="2">The sequence shown here is derived from an EMBL/GenBank/DDBJ whole genome shotgun (WGS) entry which is preliminary data.</text>
</comment>
<dbReference type="InterPro" id="IPR039422">
    <property type="entry name" value="MarR/SlyA-like"/>
</dbReference>